<organism evidence="8 9">
    <name type="scientific">Candidatus Scatomonas pullistercoris</name>
    <dbReference type="NCBI Taxonomy" id="2840920"/>
    <lineage>
        <taxon>Bacteria</taxon>
        <taxon>Bacillati</taxon>
        <taxon>Bacillota</taxon>
        <taxon>Clostridia</taxon>
        <taxon>Lachnospirales</taxon>
        <taxon>Lachnospiraceae</taxon>
        <taxon>Lachnospiraceae incertae sedis</taxon>
        <taxon>Candidatus Scatomonas</taxon>
    </lineage>
</organism>
<evidence type="ECO:0000256" key="5">
    <source>
        <dbReference type="ARBA" id="ARBA00023163"/>
    </source>
</evidence>
<evidence type="ECO:0000313" key="8">
    <source>
        <dbReference type="EMBL" id="HIV26260.1"/>
    </source>
</evidence>
<comment type="similarity">
    <text evidence="1">Belongs to the sigma-70 factor family. ECF subfamily.</text>
</comment>
<proteinExistence type="inferred from homology"/>
<dbReference type="InterPro" id="IPR039425">
    <property type="entry name" value="RNA_pol_sigma-70-like"/>
</dbReference>
<evidence type="ECO:0000256" key="4">
    <source>
        <dbReference type="ARBA" id="ARBA00023125"/>
    </source>
</evidence>
<dbReference type="InterPro" id="IPR014284">
    <property type="entry name" value="RNA_pol_sigma-70_dom"/>
</dbReference>
<dbReference type="Pfam" id="PF04542">
    <property type="entry name" value="Sigma70_r2"/>
    <property type="match status" value="1"/>
</dbReference>
<keyword evidence="2" id="KW-0805">Transcription regulation</keyword>
<dbReference type="GO" id="GO:0003677">
    <property type="term" value="F:DNA binding"/>
    <property type="evidence" value="ECO:0007669"/>
    <property type="project" value="UniProtKB-KW"/>
</dbReference>
<dbReference type="GO" id="GO:0006352">
    <property type="term" value="P:DNA-templated transcription initiation"/>
    <property type="evidence" value="ECO:0007669"/>
    <property type="project" value="InterPro"/>
</dbReference>
<dbReference type="InterPro" id="IPR036388">
    <property type="entry name" value="WH-like_DNA-bd_sf"/>
</dbReference>
<dbReference type="InterPro" id="IPR013324">
    <property type="entry name" value="RNA_pol_sigma_r3/r4-like"/>
</dbReference>
<gene>
    <name evidence="8" type="ORF">IAB71_10865</name>
</gene>
<dbReference type="PANTHER" id="PTHR43133:SF52">
    <property type="entry name" value="ECF RNA POLYMERASE SIGMA FACTOR SIGL"/>
    <property type="match status" value="1"/>
</dbReference>
<name>A0A9D1TBA4_9FIRM</name>
<accession>A0A9D1TBA4</accession>
<evidence type="ECO:0000259" key="7">
    <source>
        <dbReference type="Pfam" id="PF08281"/>
    </source>
</evidence>
<keyword evidence="3" id="KW-0731">Sigma factor</keyword>
<keyword evidence="5" id="KW-0804">Transcription</keyword>
<keyword evidence="4" id="KW-0238">DNA-binding</keyword>
<dbReference type="EMBL" id="DVOO01000031">
    <property type="protein sequence ID" value="HIV26260.1"/>
    <property type="molecule type" value="Genomic_DNA"/>
</dbReference>
<protein>
    <submittedName>
        <fullName evidence="8">RNA polymerase sigma factor</fullName>
    </submittedName>
</protein>
<dbReference type="InterPro" id="IPR013249">
    <property type="entry name" value="RNA_pol_sigma70_r4_t2"/>
</dbReference>
<dbReference type="NCBIfam" id="TIGR02937">
    <property type="entry name" value="sigma70-ECF"/>
    <property type="match status" value="1"/>
</dbReference>
<evidence type="ECO:0000313" key="9">
    <source>
        <dbReference type="Proteomes" id="UP000824169"/>
    </source>
</evidence>
<dbReference type="InterPro" id="IPR013325">
    <property type="entry name" value="RNA_pol_sigma_r2"/>
</dbReference>
<dbReference type="SUPFAM" id="SSF88946">
    <property type="entry name" value="Sigma2 domain of RNA polymerase sigma factors"/>
    <property type="match status" value="1"/>
</dbReference>
<reference evidence="8" key="1">
    <citation type="submission" date="2020-10" db="EMBL/GenBank/DDBJ databases">
        <authorList>
            <person name="Gilroy R."/>
        </authorList>
    </citation>
    <scope>NUCLEOTIDE SEQUENCE</scope>
    <source>
        <strain evidence="8">CHK188-20938</strain>
    </source>
</reference>
<feature type="domain" description="RNA polymerase sigma factor 70 region 4 type 2" evidence="7">
    <location>
        <begin position="103"/>
        <end position="155"/>
    </location>
</feature>
<dbReference type="CDD" id="cd06171">
    <property type="entry name" value="Sigma70_r4"/>
    <property type="match status" value="1"/>
</dbReference>
<reference evidence="8" key="2">
    <citation type="journal article" date="2021" name="PeerJ">
        <title>Extensive microbial diversity within the chicken gut microbiome revealed by metagenomics and culture.</title>
        <authorList>
            <person name="Gilroy R."/>
            <person name="Ravi A."/>
            <person name="Getino M."/>
            <person name="Pursley I."/>
            <person name="Horton D.L."/>
            <person name="Alikhan N.F."/>
            <person name="Baker D."/>
            <person name="Gharbi K."/>
            <person name="Hall N."/>
            <person name="Watson M."/>
            <person name="Adriaenssens E.M."/>
            <person name="Foster-Nyarko E."/>
            <person name="Jarju S."/>
            <person name="Secka A."/>
            <person name="Antonio M."/>
            <person name="Oren A."/>
            <person name="Chaudhuri R.R."/>
            <person name="La Ragione R."/>
            <person name="Hildebrand F."/>
            <person name="Pallen M.J."/>
        </authorList>
    </citation>
    <scope>NUCLEOTIDE SEQUENCE</scope>
    <source>
        <strain evidence="8">CHK188-20938</strain>
    </source>
</reference>
<dbReference type="Gene3D" id="1.10.10.10">
    <property type="entry name" value="Winged helix-like DNA-binding domain superfamily/Winged helix DNA-binding domain"/>
    <property type="match status" value="1"/>
</dbReference>
<evidence type="ECO:0000259" key="6">
    <source>
        <dbReference type="Pfam" id="PF04542"/>
    </source>
</evidence>
<evidence type="ECO:0000256" key="3">
    <source>
        <dbReference type="ARBA" id="ARBA00023082"/>
    </source>
</evidence>
<dbReference type="Gene3D" id="1.10.1740.10">
    <property type="match status" value="1"/>
</dbReference>
<evidence type="ECO:0000256" key="2">
    <source>
        <dbReference type="ARBA" id="ARBA00023015"/>
    </source>
</evidence>
<dbReference type="GO" id="GO:0016987">
    <property type="term" value="F:sigma factor activity"/>
    <property type="evidence" value="ECO:0007669"/>
    <property type="project" value="UniProtKB-KW"/>
</dbReference>
<dbReference type="AlphaFoldDB" id="A0A9D1TBA4"/>
<evidence type="ECO:0000256" key="1">
    <source>
        <dbReference type="ARBA" id="ARBA00010641"/>
    </source>
</evidence>
<dbReference type="PANTHER" id="PTHR43133">
    <property type="entry name" value="RNA POLYMERASE ECF-TYPE SIGMA FACTO"/>
    <property type="match status" value="1"/>
</dbReference>
<sequence length="167" mass="19451">MNRELLQQLYARYSREIYLYLFSLCGSAPPAEDLLQETFLQALLSLSDCHSNARAWLYLVARNLYLNYRKKAARNISLEQMAEIPSHSREEPPERLIRGESLRLLRAAIENLEPRLREVVILQYFSGLSQKEIAALLQLTPEHVRVLSFRARKKLKSYLEVNGYDVP</sequence>
<feature type="domain" description="RNA polymerase sigma-70 region 2" evidence="6">
    <location>
        <begin position="9"/>
        <end position="74"/>
    </location>
</feature>
<dbReference type="SUPFAM" id="SSF88659">
    <property type="entry name" value="Sigma3 and sigma4 domains of RNA polymerase sigma factors"/>
    <property type="match status" value="1"/>
</dbReference>
<comment type="caution">
    <text evidence="8">The sequence shown here is derived from an EMBL/GenBank/DDBJ whole genome shotgun (WGS) entry which is preliminary data.</text>
</comment>
<dbReference type="Pfam" id="PF08281">
    <property type="entry name" value="Sigma70_r4_2"/>
    <property type="match status" value="1"/>
</dbReference>
<dbReference type="Proteomes" id="UP000824169">
    <property type="component" value="Unassembled WGS sequence"/>
</dbReference>
<dbReference type="InterPro" id="IPR007627">
    <property type="entry name" value="RNA_pol_sigma70_r2"/>
</dbReference>